<protein>
    <submittedName>
        <fullName evidence="2">LD26673p</fullName>
    </submittedName>
    <submittedName>
        <fullName evidence="3">MIP26615p</fullName>
    </submittedName>
</protein>
<name>Q9VMT0_DROME</name>
<evidence type="ECO:0000313" key="2">
    <source>
        <dbReference type="EMBL" id="AAL25417.1"/>
    </source>
</evidence>
<evidence type="ECO:0000256" key="1">
    <source>
        <dbReference type="SAM" id="MobiDB-lite"/>
    </source>
</evidence>
<dbReference type="UCSC" id="CG14033-RA">
    <property type="organism name" value="d. melanogaster"/>
</dbReference>
<proteinExistence type="evidence at transcript level"/>
<dbReference type="AlphaFoldDB" id="Q9VMT0"/>
<evidence type="ECO:0000313" key="3">
    <source>
        <dbReference type="EMBL" id="ADN90231.1"/>
    </source>
</evidence>
<reference evidence="2" key="1">
    <citation type="submission" date="2001-10" db="EMBL/GenBank/DDBJ databases">
        <authorList>
            <person name="Stapleton M."/>
            <person name="Brokstein P."/>
            <person name="Hong L."/>
            <person name="Agbayani A."/>
            <person name="Carlson J."/>
            <person name="Champe M."/>
            <person name="Chavez C."/>
            <person name="Dorsett V."/>
            <person name="Farfan D."/>
            <person name="Frise E."/>
            <person name="George R."/>
            <person name="Gonzalez M."/>
            <person name="Guarin H."/>
            <person name="Li P."/>
            <person name="Liao G."/>
            <person name="Miranda A."/>
            <person name="Mungall C.J."/>
            <person name="Nunoo J."/>
            <person name="Pacleb J."/>
            <person name="Paragas V."/>
            <person name="Park S."/>
            <person name="Phouanenavong S."/>
            <person name="Wan K."/>
            <person name="Yu C."/>
            <person name="Lewis S.E."/>
            <person name="Rubin G.M."/>
            <person name="Celniker S."/>
        </authorList>
    </citation>
    <scope>NUCLEOTIDE SEQUENCE</scope>
    <source>
        <strain evidence="2">Berkeley</strain>
    </source>
</reference>
<accession>Q9VMT0</accession>
<sequence length="74" mass="8181">MKRGTIMVCLEPPSFTSKDLDTRFSSSGSSTSRCTKSKSNSSKRILRSSGYTELNSNSTTLLSSEDELTPRQRL</sequence>
<feature type="compositionally biased region" description="Low complexity" evidence="1">
    <location>
        <begin position="52"/>
        <end position="63"/>
    </location>
</feature>
<gene>
    <name evidence="3" type="primary">CG14033-RA</name>
</gene>
<reference evidence="3" key="2">
    <citation type="submission" date="2010-09" db="EMBL/GenBank/DDBJ databases">
        <authorList>
            <person name="Carlson J."/>
            <person name="Booth B."/>
            <person name="Frise E."/>
            <person name="Sandler J."/>
            <person name="Wan K."/>
            <person name="Yu C."/>
            <person name="Celniker S."/>
        </authorList>
    </citation>
    <scope>NUCLEOTIDE SEQUENCE</scope>
</reference>
<feature type="region of interest" description="Disordered" evidence="1">
    <location>
        <begin position="20"/>
        <end position="74"/>
    </location>
</feature>
<feature type="compositionally biased region" description="Low complexity" evidence="1">
    <location>
        <begin position="23"/>
        <end position="43"/>
    </location>
</feature>
<dbReference type="EMBL" id="BT125671">
    <property type="protein sequence ID" value="ADN90231.1"/>
    <property type="molecule type" value="mRNA"/>
</dbReference>
<organism evidence="2">
    <name type="scientific">Drosophila melanogaster</name>
    <name type="common">Fruit fly</name>
    <dbReference type="NCBI Taxonomy" id="7227"/>
    <lineage>
        <taxon>Eukaryota</taxon>
        <taxon>Metazoa</taxon>
        <taxon>Ecdysozoa</taxon>
        <taxon>Arthropoda</taxon>
        <taxon>Hexapoda</taxon>
        <taxon>Insecta</taxon>
        <taxon>Pterygota</taxon>
        <taxon>Neoptera</taxon>
        <taxon>Endopterygota</taxon>
        <taxon>Diptera</taxon>
        <taxon>Brachycera</taxon>
        <taxon>Muscomorpha</taxon>
        <taxon>Ephydroidea</taxon>
        <taxon>Drosophilidae</taxon>
        <taxon>Drosophila</taxon>
        <taxon>Sophophora</taxon>
    </lineage>
</organism>
<dbReference type="EMBL" id="AY060378">
    <property type="protein sequence ID" value="AAL25417.1"/>
    <property type="molecule type" value="mRNA"/>
</dbReference>